<organism evidence="1 2">
    <name type="scientific">Klebsiella grimontii</name>
    <dbReference type="NCBI Taxonomy" id="2058152"/>
    <lineage>
        <taxon>Bacteria</taxon>
        <taxon>Pseudomonadati</taxon>
        <taxon>Pseudomonadota</taxon>
        <taxon>Gammaproteobacteria</taxon>
        <taxon>Enterobacterales</taxon>
        <taxon>Enterobacteriaceae</taxon>
        <taxon>Klebsiella/Raoultella group</taxon>
        <taxon>Klebsiella</taxon>
    </lineage>
</organism>
<name>A0A7H4NXE2_9ENTR</name>
<accession>A0A7H4NXE2</accession>
<comment type="caution">
    <text evidence="1">The sequence shown here is derived from an EMBL/GenBank/DDBJ whole genome shotgun (WGS) entry which is preliminary data.</text>
</comment>
<evidence type="ECO:0000313" key="2">
    <source>
        <dbReference type="Proteomes" id="UP000254571"/>
    </source>
</evidence>
<gene>
    <name evidence="1" type="ORF">NCTC9149_01214</name>
</gene>
<dbReference type="EMBL" id="UGMX01000002">
    <property type="protein sequence ID" value="STW04857.1"/>
    <property type="molecule type" value="Genomic_DNA"/>
</dbReference>
<dbReference type="Proteomes" id="UP000254571">
    <property type="component" value="Unassembled WGS sequence"/>
</dbReference>
<protein>
    <submittedName>
        <fullName evidence="1">Uncharacterized protein</fullName>
    </submittedName>
</protein>
<sequence>MDDIDNNGRCRGSADSFHYILKVQGRDVRGVIDQVIMN</sequence>
<proteinExistence type="predicted"/>
<evidence type="ECO:0000313" key="1">
    <source>
        <dbReference type="EMBL" id="STW04857.1"/>
    </source>
</evidence>
<reference evidence="1 2" key="1">
    <citation type="submission" date="2018-06" db="EMBL/GenBank/DDBJ databases">
        <authorList>
            <consortium name="Pathogen Informatics"/>
            <person name="Doyle S."/>
        </authorList>
    </citation>
    <scope>NUCLEOTIDE SEQUENCE [LARGE SCALE GENOMIC DNA]</scope>
    <source>
        <strain evidence="1 2">NCTC9149</strain>
    </source>
</reference>
<dbReference type="AlphaFoldDB" id="A0A7H4NXE2"/>